<dbReference type="Proteomes" id="UP000503349">
    <property type="component" value="Chromosome 14"/>
</dbReference>
<reference evidence="1 2" key="1">
    <citation type="submission" date="2019-02" db="EMBL/GenBank/DDBJ databases">
        <title>Opniocepnalus argus genome.</title>
        <authorList>
            <person name="Zhou C."/>
            <person name="Xiao S."/>
        </authorList>
    </citation>
    <scope>NUCLEOTIDE SEQUENCE [LARGE SCALE GENOMIC DNA]</scope>
    <source>
        <strain evidence="1">OARG1902GOOAL</strain>
        <tissue evidence="1">Muscle</tissue>
    </source>
</reference>
<name>A0A6G1QA01_CHAAH</name>
<evidence type="ECO:0000313" key="1">
    <source>
        <dbReference type="EMBL" id="KAF3699244.1"/>
    </source>
</evidence>
<gene>
    <name evidence="1" type="ORF">EXN66_Car014931</name>
</gene>
<keyword evidence="2" id="KW-1185">Reference proteome</keyword>
<accession>A0A6G1QA01</accession>
<proteinExistence type="predicted"/>
<sequence>MSAEKVHTEQSVGFHIKRRFPEQHCAEWESSRNVSLGMGHERGADVFFFLGTWVTPFIFCLHRSKHCSAFDGIKRSNNS</sequence>
<organism evidence="1 2">
    <name type="scientific">Channa argus</name>
    <name type="common">Northern snakehead</name>
    <name type="synonym">Ophicephalus argus</name>
    <dbReference type="NCBI Taxonomy" id="215402"/>
    <lineage>
        <taxon>Eukaryota</taxon>
        <taxon>Metazoa</taxon>
        <taxon>Chordata</taxon>
        <taxon>Craniata</taxon>
        <taxon>Vertebrata</taxon>
        <taxon>Euteleostomi</taxon>
        <taxon>Actinopterygii</taxon>
        <taxon>Neopterygii</taxon>
        <taxon>Teleostei</taxon>
        <taxon>Neoteleostei</taxon>
        <taxon>Acanthomorphata</taxon>
        <taxon>Anabantaria</taxon>
        <taxon>Anabantiformes</taxon>
        <taxon>Channoidei</taxon>
        <taxon>Channidae</taxon>
        <taxon>Channa</taxon>
    </lineage>
</organism>
<reference evidence="2" key="2">
    <citation type="submission" date="2019-02" db="EMBL/GenBank/DDBJ databases">
        <title>Opniocepnalus argus Var Kimnra genome.</title>
        <authorList>
            <person name="Zhou C."/>
            <person name="Xiao S."/>
        </authorList>
    </citation>
    <scope>NUCLEOTIDE SEQUENCE [LARGE SCALE GENOMIC DNA]</scope>
</reference>
<dbReference type="AlphaFoldDB" id="A0A6G1QA01"/>
<protein>
    <submittedName>
        <fullName evidence="1">Uncharacterized protein</fullName>
    </submittedName>
</protein>
<dbReference type="EMBL" id="CM015725">
    <property type="protein sequence ID" value="KAF3699244.1"/>
    <property type="molecule type" value="Genomic_DNA"/>
</dbReference>
<evidence type="ECO:0000313" key="2">
    <source>
        <dbReference type="Proteomes" id="UP000503349"/>
    </source>
</evidence>